<protein>
    <submittedName>
        <fullName evidence="2">Uncharacterized protein</fullName>
    </submittedName>
</protein>
<reference evidence="2 3" key="1">
    <citation type="journal article" date="2018" name="Mol. Biol. Evol.">
        <title>Analysis of the draft genome of the red seaweed Gracilariopsis chorda provides insights into genome size evolution in Rhodophyta.</title>
        <authorList>
            <person name="Lee J."/>
            <person name="Yang E.C."/>
            <person name="Graf L."/>
            <person name="Yang J.H."/>
            <person name="Qiu H."/>
            <person name="Zel Zion U."/>
            <person name="Chan C.X."/>
            <person name="Stephens T.G."/>
            <person name="Weber A.P.M."/>
            <person name="Boo G.H."/>
            <person name="Boo S.M."/>
            <person name="Kim K.M."/>
            <person name="Shin Y."/>
            <person name="Jung M."/>
            <person name="Lee S.J."/>
            <person name="Yim H.S."/>
            <person name="Lee J.H."/>
            <person name="Bhattacharya D."/>
            <person name="Yoon H.S."/>
        </authorList>
    </citation>
    <scope>NUCLEOTIDE SEQUENCE [LARGE SCALE GENOMIC DNA]</scope>
    <source>
        <strain evidence="2 3">SKKU-2015</strain>
        <tissue evidence="2">Whole body</tissue>
    </source>
</reference>
<dbReference type="EMBL" id="NBIV01000015">
    <property type="protein sequence ID" value="PXF48285.1"/>
    <property type="molecule type" value="Genomic_DNA"/>
</dbReference>
<evidence type="ECO:0000313" key="3">
    <source>
        <dbReference type="Proteomes" id="UP000247409"/>
    </source>
</evidence>
<organism evidence="2 3">
    <name type="scientific">Gracilariopsis chorda</name>
    <dbReference type="NCBI Taxonomy" id="448386"/>
    <lineage>
        <taxon>Eukaryota</taxon>
        <taxon>Rhodophyta</taxon>
        <taxon>Florideophyceae</taxon>
        <taxon>Rhodymeniophycidae</taxon>
        <taxon>Gracilariales</taxon>
        <taxon>Gracilariaceae</taxon>
        <taxon>Gracilariopsis</taxon>
    </lineage>
</organism>
<dbReference type="AlphaFoldDB" id="A0A2V3J1S1"/>
<dbReference type="Proteomes" id="UP000247409">
    <property type="component" value="Unassembled WGS sequence"/>
</dbReference>
<proteinExistence type="predicted"/>
<comment type="caution">
    <text evidence="2">The sequence shown here is derived from an EMBL/GenBank/DDBJ whole genome shotgun (WGS) entry which is preliminary data.</text>
</comment>
<evidence type="ECO:0000313" key="2">
    <source>
        <dbReference type="EMBL" id="PXF48285.1"/>
    </source>
</evidence>
<sequence length="84" mass="9067">MACESHIKTVGGSDRNLGQSAKQSLIRDAGYVTTGSHSVPELFSYKNGRKDRNSAAPVSGASDGHWQLTQKQPFVIVQLVESHV</sequence>
<feature type="region of interest" description="Disordered" evidence="1">
    <location>
        <begin position="43"/>
        <end position="63"/>
    </location>
</feature>
<keyword evidence="3" id="KW-1185">Reference proteome</keyword>
<accession>A0A2V3J1S1</accession>
<gene>
    <name evidence="2" type="ORF">BWQ96_01974</name>
</gene>
<evidence type="ECO:0000256" key="1">
    <source>
        <dbReference type="SAM" id="MobiDB-lite"/>
    </source>
</evidence>
<name>A0A2V3J1S1_9FLOR</name>